<dbReference type="PANTHER" id="PTHR45628:SF7">
    <property type="entry name" value="VOLTAGE-DEPENDENT CALCIUM CHANNEL TYPE A SUBUNIT ALPHA-1"/>
    <property type="match status" value="1"/>
</dbReference>
<evidence type="ECO:0000256" key="5">
    <source>
        <dbReference type="ARBA" id="ARBA00023180"/>
    </source>
</evidence>
<evidence type="ECO:0000313" key="8">
    <source>
        <dbReference type="EMBL" id="GIY73233.1"/>
    </source>
</evidence>
<keyword evidence="2" id="KW-0677">Repeat</keyword>
<dbReference type="Pfam" id="PF16905">
    <property type="entry name" value="GPHH"/>
    <property type="match status" value="1"/>
</dbReference>
<dbReference type="AlphaFoldDB" id="A0AAV4VUS6"/>
<dbReference type="GO" id="GO:0008331">
    <property type="term" value="F:high voltage-gated calcium channel activity"/>
    <property type="evidence" value="ECO:0007669"/>
    <property type="project" value="TreeGrafter"/>
</dbReference>
<gene>
    <name evidence="8" type="primary">cac</name>
    <name evidence="8" type="ORF">CEXT_698411</name>
</gene>
<dbReference type="InterPro" id="IPR050599">
    <property type="entry name" value="VDCC_alpha-1_subunit"/>
</dbReference>
<sequence>MDNFDYLTRDSSILGAHHLDEFIRMWAEYDPSATGQIHYTEMYDMLRNMDPPLGFGNKCPYRLAYKESVFTRKHAINPIGAYSSETTFSMNTKIDKLIRMNMPLSPDLKVNFTTTLFALIRENLSIKIRPIDEMDQADRELKETIRKIWPLQAKKAIDKLLPPEDDVAYICISKKLYGLGKYVTPSINFELPIPEQPSILSRLMGAVCNSNSRNSHVRCNVDNYYDDDKSQFSRSPRGSILQSNYR</sequence>
<dbReference type="Gene3D" id="1.10.238.10">
    <property type="entry name" value="EF-hand"/>
    <property type="match status" value="1"/>
</dbReference>
<evidence type="ECO:0000259" key="7">
    <source>
        <dbReference type="PROSITE" id="PS50222"/>
    </source>
</evidence>
<dbReference type="PROSITE" id="PS50222">
    <property type="entry name" value="EF_HAND_2"/>
    <property type="match status" value="1"/>
</dbReference>
<dbReference type="EMBL" id="BPLR01015050">
    <property type="protein sequence ID" value="GIY73233.1"/>
    <property type="molecule type" value="Genomic_DNA"/>
</dbReference>
<dbReference type="InterPro" id="IPR031649">
    <property type="entry name" value="GPHH_dom"/>
</dbReference>
<dbReference type="InterPro" id="IPR002048">
    <property type="entry name" value="EF_hand_dom"/>
</dbReference>
<evidence type="ECO:0000256" key="1">
    <source>
        <dbReference type="ARBA" id="ARBA00022448"/>
    </source>
</evidence>
<keyword evidence="9" id="KW-1185">Reference proteome</keyword>
<feature type="domain" description="EF-hand" evidence="7">
    <location>
        <begin position="17"/>
        <end position="52"/>
    </location>
</feature>
<accession>A0AAV4VUS6</accession>
<dbReference type="GO" id="GO:0005509">
    <property type="term" value="F:calcium ion binding"/>
    <property type="evidence" value="ECO:0007669"/>
    <property type="project" value="InterPro"/>
</dbReference>
<dbReference type="GO" id="GO:0098703">
    <property type="term" value="P:calcium ion import across plasma membrane"/>
    <property type="evidence" value="ECO:0007669"/>
    <property type="project" value="TreeGrafter"/>
</dbReference>
<name>A0AAV4VUS6_CAEEX</name>
<keyword evidence="5" id="KW-0325">Glycoprotein</keyword>
<dbReference type="GO" id="GO:0045202">
    <property type="term" value="C:synapse"/>
    <property type="evidence" value="ECO:0007669"/>
    <property type="project" value="GOC"/>
</dbReference>
<protein>
    <submittedName>
        <fullName evidence="8">Voltage-dependent calcium channel type A subunit alpha-1</fullName>
    </submittedName>
</protein>
<evidence type="ECO:0000256" key="4">
    <source>
        <dbReference type="ARBA" id="ARBA00023065"/>
    </source>
</evidence>
<dbReference type="PANTHER" id="PTHR45628">
    <property type="entry name" value="VOLTAGE-DEPENDENT CALCIUM CHANNEL TYPE A SUBUNIT ALPHA-1"/>
    <property type="match status" value="1"/>
</dbReference>
<evidence type="ECO:0000313" key="9">
    <source>
        <dbReference type="Proteomes" id="UP001054945"/>
    </source>
</evidence>
<keyword evidence="6" id="KW-0407">Ion channel</keyword>
<evidence type="ECO:0000256" key="2">
    <source>
        <dbReference type="ARBA" id="ARBA00022737"/>
    </source>
</evidence>
<dbReference type="GO" id="GO:0007268">
    <property type="term" value="P:chemical synaptic transmission"/>
    <property type="evidence" value="ECO:0007669"/>
    <property type="project" value="TreeGrafter"/>
</dbReference>
<keyword evidence="4" id="KW-0406">Ion transport</keyword>
<reference evidence="8 9" key="1">
    <citation type="submission" date="2021-06" db="EMBL/GenBank/DDBJ databases">
        <title>Caerostris extrusa draft genome.</title>
        <authorList>
            <person name="Kono N."/>
            <person name="Arakawa K."/>
        </authorList>
    </citation>
    <scope>NUCLEOTIDE SEQUENCE [LARGE SCALE GENOMIC DNA]</scope>
</reference>
<evidence type="ECO:0000256" key="3">
    <source>
        <dbReference type="ARBA" id="ARBA00022882"/>
    </source>
</evidence>
<dbReference type="InterPro" id="IPR014873">
    <property type="entry name" value="VDCC_a1su_IQ"/>
</dbReference>
<keyword evidence="1" id="KW-0813">Transport</keyword>
<dbReference type="GO" id="GO:0005891">
    <property type="term" value="C:voltage-gated calcium channel complex"/>
    <property type="evidence" value="ECO:0007669"/>
    <property type="project" value="TreeGrafter"/>
</dbReference>
<proteinExistence type="predicted"/>
<organism evidence="8 9">
    <name type="scientific">Caerostris extrusa</name>
    <name type="common">Bark spider</name>
    <name type="synonym">Caerostris bankana</name>
    <dbReference type="NCBI Taxonomy" id="172846"/>
    <lineage>
        <taxon>Eukaryota</taxon>
        <taxon>Metazoa</taxon>
        <taxon>Ecdysozoa</taxon>
        <taxon>Arthropoda</taxon>
        <taxon>Chelicerata</taxon>
        <taxon>Arachnida</taxon>
        <taxon>Araneae</taxon>
        <taxon>Araneomorphae</taxon>
        <taxon>Entelegynae</taxon>
        <taxon>Araneoidea</taxon>
        <taxon>Araneidae</taxon>
        <taxon>Caerostris</taxon>
    </lineage>
</organism>
<dbReference type="Pfam" id="PF08763">
    <property type="entry name" value="Ca_chan_IQ"/>
    <property type="match status" value="1"/>
</dbReference>
<evidence type="ECO:0000256" key="6">
    <source>
        <dbReference type="ARBA" id="ARBA00023303"/>
    </source>
</evidence>
<dbReference type="Proteomes" id="UP001054945">
    <property type="component" value="Unassembled WGS sequence"/>
</dbReference>
<comment type="caution">
    <text evidence="8">The sequence shown here is derived from an EMBL/GenBank/DDBJ whole genome shotgun (WGS) entry which is preliminary data.</text>
</comment>
<keyword evidence="3" id="KW-0851">Voltage-gated channel</keyword>